<dbReference type="Pfam" id="PF19581">
    <property type="entry name" value="Glyoxalase_7"/>
    <property type="match status" value="1"/>
</dbReference>
<organism evidence="5 6">
    <name type="scientific">Pedobacter punctiformis</name>
    <dbReference type="NCBI Taxonomy" id="3004097"/>
    <lineage>
        <taxon>Bacteria</taxon>
        <taxon>Pseudomonadati</taxon>
        <taxon>Bacteroidota</taxon>
        <taxon>Sphingobacteriia</taxon>
        <taxon>Sphingobacteriales</taxon>
        <taxon>Sphingobacteriaceae</taxon>
        <taxon>Pedobacter</taxon>
    </lineage>
</organism>
<evidence type="ECO:0000313" key="6">
    <source>
        <dbReference type="Proteomes" id="UP001144347"/>
    </source>
</evidence>
<gene>
    <name evidence="5" type="ORF">O0955_00315</name>
</gene>
<dbReference type="PROSITE" id="PS51819">
    <property type="entry name" value="VOC"/>
    <property type="match status" value="1"/>
</dbReference>
<keyword evidence="6" id="KW-1185">Reference proteome</keyword>
<dbReference type="Gene3D" id="3.10.180.10">
    <property type="entry name" value="2,3-Dihydroxybiphenyl 1,2-Dioxygenase, domain 1"/>
    <property type="match status" value="1"/>
</dbReference>
<dbReference type="InterPro" id="IPR029068">
    <property type="entry name" value="Glyas_Bleomycin-R_OHBP_Dase"/>
</dbReference>
<feature type="domain" description="VOC" evidence="4">
    <location>
        <begin position="14"/>
        <end position="129"/>
    </location>
</feature>
<keyword evidence="3" id="KW-0046">Antibiotic resistance</keyword>
<sequence>MKAESKTCKNMKCNKAIPVLRIFDYNKAIEFYVNWLGFKIDWEHHFEENTPVYMQVSFAGIELHLSEHHGDGTPGTHLYVDCTGLKAFHKSITDKKYKYNRPGLEKTFYGTWCVTVNDPFNNKISFNEELSKAEKSELQD</sequence>
<evidence type="ECO:0000256" key="1">
    <source>
        <dbReference type="ARBA" id="ARBA00011051"/>
    </source>
</evidence>
<dbReference type="EMBL" id="JAPWGM010000001">
    <property type="protein sequence ID" value="MCZ4242430.1"/>
    <property type="molecule type" value="Genomic_DNA"/>
</dbReference>
<dbReference type="Proteomes" id="UP001144347">
    <property type="component" value="Unassembled WGS sequence"/>
</dbReference>
<reference evidence="5" key="1">
    <citation type="submission" date="2022-12" db="EMBL/GenBank/DDBJ databases">
        <title>Genome sequence of HCMS5-2.</title>
        <authorList>
            <person name="Woo H."/>
        </authorList>
    </citation>
    <scope>NUCLEOTIDE SEQUENCE</scope>
    <source>
        <strain evidence="5">HCMS5-2</strain>
    </source>
</reference>
<comment type="similarity">
    <text evidence="1">Belongs to the bleomycin resistance protein family.</text>
</comment>
<evidence type="ECO:0000256" key="2">
    <source>
        <dbReference type="ARBA" id="ARBA00021572"/>
    </source>
</evidence>
<proteinExistence type="inferred from homology"/>
<dbReference type="InterPro" id="IPR037523">
    <property type="entry name" value="VOC_core"/>
</dbReference>
<evidence type="ECO:0000259" key="4">
    <source>
        <dbReference type="PROSITE" id="PS51819"/>
    </source>
</evidence>
<dbReference type="RefSeq" id="WP_269426587.1">
    <property type="nucleotide sequence ID" value="NZ_JAPWGM010000001.1"/>
</dbReference>
<dbReference type="InterPro" id="IPR000335">
    <property type="entry name" value="Bleomycin-R"/>
</dbReference>
<accession>A0ABT4L3E0</accession>
<dbReference type="CDD" id="cd08349">
    <property type="entry name" value="BLMA_like"/>
    <property type="match status" value="1"/>
</dbReference>
<protein>
    <recommendedName>
        <fullName evidence="2">Bleomycin resistance protein</fullName>
    </recommendedName>
</protein>
<evidence type="ECO:0000313" key="5">
    <source>
        <dbReference type="EMBL" id="MCZ4242430.1"/>
    </source>
</evidence>
<dbReference type="SUPFAM" id="SSF54593">
    <property type="entry name" value="Glyoxalase/Bleomycin resistance protein/Dihydroxybiphenyl dioxygenase"/>
    <property type="match status" value="1"/>
</dbReference>
<name>A0ABT4L3E0_9SPHI</name>
<comment type="caution">
    <text evidence="5">The sequence shown here is derived from an EMBL/GenBank/DDBJ whole genome shotgun (WGS) entry which is preliminary data.</text>
</comment>
<evidence type="ECO:0000256" key="3">
    <source>
        <dbReference type="ARBA" id="ARBA00023251"/>
    </source>
</evidence>